<dbReference type="EMBL" id="AHOQ02000039">
    <property type="protein sequence ID" value="EMO44281.1"/>
    <property type="molecule type" value="Genomic_DNA"/>
</dbReference>
<evidence type="ECO:0000313" key="1">
    <source>
        <dbReference type="EMBL" id="EMO44281.1"/>
    </source>
</evidence>
<reference evidence="1 2" key="1">
    <citation type="submission" date="2013-01" db="EMBL/GenBank/DDBJ databases">
        <authorList>
            <person name="Harkins D.M."/>
            <person name="Durkin A.S."/>
            <person name="Brinkac L.M."/>
            <person name="Haft D.H."/>
            <person name="Selengut J.D."/>
            <person name="Sanka R."/>
            <person name="DePew J."/>
            <person name="Purushe J."/>
            <person name="Matthias M.A."/>
            <person name="Vinetz J.M."/>
            <person name="Sutton G.G."/>
            <person name="Nierman W.C."/>
            <person name="Fouts D.E."/>
        </authorList>
    </citation>
    <scope>NUCLEOTIDE SEQUENCE [LARGE SCALE GENOMIC DNA]</scope>
    <source>
        <strain evidence="1 2">ZUN179</strain>
    </source>
</reference>
<dbReference type="Proteomes" id="UP000012160">
    <property type="component" value="Unassembled WGS sequence"/>
</dbReference>
<name>M6UN87_9LEPT</name>
<organism evidence="1 2">
    <name type="scientific">Leptospira santarosai str. ZUN179</name>
    <dbReference type="NCBI Taxonomy" id="1049985"/>
    <lineage>
        <taxon>Bacteria</taxon>
        <taxon>Pseudomonadati</taxon>
        <taxon>Spirochaetota</taxon>
        <taxon>Spirochaetia</taxon>
        <taxon>Leptospirales</taxon>
        <taxon>Leptospiraceae</taxon>
        <taxon>Leptospira</taxon>
    </lineage>
</organism>
<proteinExistence type="predicted"/>
<accession>M6UN87</accession>
<sequence length="47" mass="5577">MWDESLFTTRTYENNTTNSGLDTICKNFYIFAKSSVTFWCRFYASES</sequence>
<gene>
    <name evidence="1" type="ORF">LEP1GSC187_3896</name>
</gene>
<protein>
    <submittedName>
        <fullName evidence="1">Uncharacterized protein</fullName>
    </submittedName>
</protein>
<dbReference type="AlphaFoldDB" id="M6UN87"/>
<evidence type="ECO:0000313" key="2">
    <source>
        <dbReference type="Proteomes" id="UP000012160"/>
    </source>
</evidence>
<comment type="caution">
    <text evidence="1">The sequence shown here is derived from an EMBL/GenBank/DDBJ whole genome shotgun (WGS) entry which is preliminary data.</text>
</comment>